<dbReference type="Proteomes" id="UP000499080">
    <property type="component" value="Unassembled WGS sequence"/>
</dbReference>
<dbReference type="PIRSF" id="PIRSF037226">
    <property type="entry name" value="Amidohydrolase_ACY1L2_prd"/>
    <property type="match status" value="1"/>
</dbReference>
<evidence type="ECO:0000313" key="3">
    <source>
        <dbReference type="EMBL" id="GBM73136.1"/>
    </source>
</evidence>
<dbReference type="FunFam" id="3.30.70.360:FF:000004">
    <property type="entry name" value="Peptidase M20 domain-containing protein 2"/>
    <property type="match status" value="1"/>
</dbReference>
<gene>
    <name evidence="3" type="primary">Pm20d2_4</name>
    <name evidence="3" type="ORF">AVEN_46280_1</name>
</gene>
<protein>
    <recommendedName>
        <fullName evidence="1">Peptidase M20 domain-containing protein 2</fullName>
    </recommendedName>
</protein>
<dbReference type="InterPro" id="IPR002933">
    <property type="entry name" value="Peptidase_M20"/>
</dbReference>
<dbReference type="Gene3D" id="3.40.630.10">
    <property type="entry name" value="Zn peptidases"/>
    <property type="match status" value="1"/>
</dbReference>
<dbReference type="InterPro" id="IPR052030">
    <property type="entry name" value="Peptidase_M20/M20A_hydrolases"/>
</dbReference>
<dbReference type="EMBL" id="BGPR01002421">
    <property type="protein sequence ID" value="GBM73136.1"/>
    <property type="molecule type" value="Genomic_DNA"/>
</dbReference>
<feature type="domain" description="Peptidase M20 dimerisation" evidence="2">
    <location>
        <begin position="173"/>
        <end position="265"/>
    </location>
</feature>
<evidence type="ECO:0000313" key="4">
    <source>
        <dbReference type="Proteomes" id="UP000499080"/>
    </source>
</evidence>
<dbReference type="InterPro" id="IPR017439">
    <property type="entry name" value="Amidohydrolase"/>
</dbReference>
<dbReference type="SUPFAM" id="SSF55031">
    <property type="entry name" value="Bacterial exopeptidase dimerisation domain"/>
    <property type="match status" value="1"/>
</dbReference>
<dbReference type="Gene3D" id="3.30.70.360">
    <property type="match status" value="1"/>
</dbReference>
<dbReference type="OrthoDB" id="6419776at2759"/>
<dbReference type="InterPro" id="IPR036264">
    <property type="entry name" value="Bact_exopeptidase_dim_dom"/>
</dbReference>
<dbReference type="PANTHER" id="PTHR30575:SF0">
    <property type="entry name" value="XAA-ARG DIPEPTIDASE"/>
    <property type="match status" value="1"/>
</dbReference>
<name>A0A4Y2I7N6_ARAVE</name>
<proteinExistence type="inferred from homology"/>
<evidence type="ECO:0000259" key="2">
    <source>
        <dbReference type="Pfam" id="PF07687"/>
    </source>
</evidence>
<keyword evidence="4" id="KW-1185">Reference proteome</keyword>
<dbReference type="Pfam" id="PF07687">
    <property type="entry name" value="M20_dimer"/>
    <property type="match status" value="1"/>
</dbReference>
<dbReference type="SUPFAM" id="SSF53187">
    <property type="entry name" value="Zn-dependent exopeptidases"/>
    <property type="match status" value="1"/>
</dbReference>
<sequence>MSEEDFSRVCSKIDEEKEFLNSVSQKIWNNPELAYKEEQAHETLTSALSRCGFKVQKQYLLPTAFKAEYTSKTGGGPVVAVLLEYDALPNIGHACGHNLIAEAGLAASLGVKAAMEADPKVAGKLVVLGTPAEEGGGGKIDLLNMGAFNEIDVAMMVHPSKFTSTFPPVLSRLSINVDFKGREAHAAAFPWEGRNALDAAVAAYQNIGLLRQQVKPTCRIHAIITKGGVSPNVIPAESRLELYARAETQSDLTELTDCITKCVESGATAARCTASIEYKHKYHYLNLVSNKIMGTTYDYYAQKLGVIPTDFPLGSVVPTGSTDMGNVSHAIPSIHPFFDIGTEAINHTKEFTEASGDPKSQGPTLKVAKALAMTALKLMRCPDTLQKVKKQFEADIGQGL</sequence>
<dbReference type="Pfam" id="PF01546">
    <property type="entry name" value="Peptidase_M20"/>
    <property type="match status" value="1"/>
</dbReference>
<comment type="caution">
    <text evidence="3">The sequence shown here is derived from an EMBL/GenBank/DDBJ whole genome shotgun (WGS) entry which is preliminary data.</text>
</comment>
<comment type="similarity">
    <text evidence="1">Belongs to the peptidase M20A family.</text>
</comment>
<evidence type="ECO:0000256" key="1">
    <source>
        <dbReference type="PIRNR" id="PIRNR037226"/>
    </source>
</evidence>
<dbReference type="GO" id="GO:0016805">
    <property type="term" value="F:dipeptidase activity"/>
    <property type="evidence" value="ECO:0007669"/>
    <property type="project" value="InterPro"/>
</dbReference>
<accession>A0A4Y2I7N6</accession>
<dbReference type="PANTHER" id="PTHR30575">
    <property type="entry name" value="PEPTIDASE M20"/>
    <property type="match status" value="1"/>
</dbReference>
<dbReference type="CDD" id="cd05672">
    <property type="entry name" value="M20_ACY1L2-like"/>
    <property type="match status" value="1"/>
</dbReference>
<dbReference type="InterPro" id="IPR011650">
    <property type="entry name" value="Peptidase_M20_dimer"/>
</dbReference>
<dbReference type="InterPro" id="IPR017144">
    <property type="entry name" value="Xaa-Arg_dipeptidase"/>
</dbReference>
<organism evidence="3 4">
    <name type="scientific">Araneus ventricosus</name>
    <name type="common">Orbweaver spider</name>
    <name type="synonym">Epeira ventricosa</name>
    <dbReference type="NCBI Taxonomy" id="182803"/>
    <lineage>
        <taxon>Eukaryota</taxon>
        <taxon>Metazoa</taxon>
        <taxon>Ecdysozoa</taxon>
        <taxon>Arthropoda</taxon>
        <taxon>Chelicerata</taxon>
        <taxon>Arachnida</taxon>
        <taxon>Araneae</taxon>
        <taxon>Araneomorphae</taxon>
        <taxon>Entelegynae</taxon>
        <taxon>Araneoidea</taxon>
        <taxon>Araneidae</taxon>
        <taxon>Araneus</taxon>
    </lineage>
</organism>
<dbReference type="NCBIfam" id="TIGR01891">
    <property type="entry name" value="amidohydrolases"/>
    <property type="match status" value="1"/>
</dbReference>
<dbReference type="AlphaFoldDB" id="A0A4Y2I7N6"/>
<reference evidence="3 4" key="1">
    <citation type="journal article" date="2019" name="Sci. Rep.">
        <title>Orb-weaving spider Araneus ventricosus genome elucidates the spidroin gene catalogue.</title>
        <authorList>
            <person name="Kono N."/>
            <person name="Nakamura H."/>
            <person name="Ohtoshi R."/>
            <person name="Moran D.A.P."/>
            <person name="Shinohara A."/>
            <person name="Yoshida Y."/>
            <person name="Fujiwara M."/>
            <person name="Mori M."/>
            <person name="Tomita M."/>
            <person name="Arakawa K."/>
        </authorList>
    </citation>
    <scope>NUCLEOTIDE SEQUENCE [LARGE SCALE GENOMIC DNA]</scope>
</reference>